<feature type="coiled-coil region" evidence="1">
    <location>
        <begin position="15"/>
        <end position="49"/>
    </location>
</feature>
<proteinExistence type="predicted"/>
<dbReference type="RefSeq" id="WP_356504835.1">
    <property type="nucleotide sequence ID" value="NZ_JBEXEF010000102.1"/>
</dbReference>
<evidence type="ECO:0000313" key="3">
    <source>
        <dbReference type="Proteomes" id="UP001550044"/>
    </source>
</evidence>
<reference evidence="2 3" key="1">
    <citation type="submission" date="2024-06" db="EMBL/GenBank/DDBJ databases">
        <title>The Natural Products Discovery Center: Release of the First 8490 Sequenced Strains for Exploring Actinobacteria Biosynthetic Diversity.</title>
        <authorList>
            <person name="Kalkreuter E."/>
            <person name="Kautsar S.A."/>
            <person name="Yang D."/>
            <person name="Bader C.D."/>
            <person name="Teijaro C.N."/>
            <person name="Fluegel L."/>
            <person name="Davis C.M."/>
            <person name="Simpson J.R."/>
            <person name="Lauterbach L."/>
            <person name="Steele A.D."/>
            <person name="Gui C."/>
            <person name="Meng S."/>
            <person name="Li G."/>
            <person name="Viehrig K."/>
            <person name="Ye F."/>
            <person name="Su P."/>
            <person name="Kiefer A.F."/>
            <person name="Nichols A."/>
            <person name="Cepeda A.J."/>
            <person name="Yan W."/>
            <person name="Fan B."/>
            <person name="Jiang Y."/>
            <person name="Adhikari A."/>
            <person name="Zheng C.-J."/>
            <person name="Schuster L."/>
            <person name="Cowan T.M."/>
            <person name="Smanski M.J."/>
            <person name="Chevrette M.G."/>
            <person name="De Carvalho L.P.S."/>
            <person name="Shen B."/>
        </authorList>
    </citation>
    <scope>NUCLEOTIDE SEQUENCE [LARGE SCALE GENOMIC DNA]</scope>
    <source>
        <strain evidence="2 3">NPDC005137</strain>
    </source>
</reference>
<dbReference type="Proteomes" id="UP001550044">
    <property type="component" value="Unassembled WGS sequence"/>
</dbReference>
<name>A0ABV2UFG1_9ACTN</name>
<keyword evidence="1" id="KW-0175">Coiled coil</keyword>
<gene>
    <name evidence="2" type="ORF">ABZV61_28255</name>
</gene>
<sequence>MTRSTENQIDIAATAMSLAAEATELAARVNELRQELVDLNERMRAISNTLYRLPPVQQP</sequence>
<evidence type="ECO:0000256" key="1">
    <source>
        <dbReference type="SAM" id="Coils"/>
    </source>
</evidence>
<evidence type="ECO:0000313" key="2">
    <source>
        <dbReference type="EMBL" id="MET8436602.1"/>
    </source>
</evidence>
<keyword evidence="3" id="KW-1185">Reference proteome</keyword>
<dbReference type="EMBL" id="JBEXIP010000027">
    <property type="protein sequence ID" value="MET8436602.1"/>
    <property type="molecule type" value="Genomic_DNA"/>
</dbReference>
<protein>
    <submittedName>
        <fullName evidence="2">Uncharacterized protein</fullName>
    </submittedName>
</protein>
<comment type="caution">
    <text evidence="2">The sequence shown here is derived from an EMBL/GenBank/DDBJ whole genome shotgun (WGS) entry which is preliminary data.</text>
</comment>
<accession>A0ABV2UFG1</accession>
<organism evidence="2 3">
    <name type="scientific">Streptomyces sp. 900116325</name>
    <dbReference type="NCBI Taxonomy" id="3154295"/>
    <lineage>
        <taxon>Bacteria</taxon>
        <taxon>Bacillati</taxon>
        <taxon>Actinomycetota</taxon>
        <taxon>Actinomycetes</taxon>
        <taxon>Kitasatosporales</taxon>
        <taxon>Streptomycetaceae</taxon>
        <taxon>Streptomyces</taxon>
    </lineage>
</organism>